<protein>
    <submittedName>
        <fullName evidence="2">Uncharacterized protein</fullName>
    </submittedName>
</protein>
<gene>
    <name evidence="2" type="ORF">KGA66_27605</name>
</gene>
<reference evidence="2" key="1">
    <citation type="submission" date="2021-04" db="EMBL/GenBank/DDBJ databases">
        <title>Genome based classification of Actinospica acidithermotolerans sp. nov., an actinobacterium isolated from an Indonesian hot spring.</title>
        <authorList>
            <person name="Kusuma A.B."/>
            <person name="Putra K.E."/>
            <person name="Nafisah S."/>
            <person name="Loh J."/>
            <person name="Nouioui I."/>
            <person name="Goodfellow M."/>
        </authorList>
    </citation>
    <scope>NUCLEOTIDE SEQUENCE</scope>
    <source>
        <strain evidence="2">DSM 45618</strain>
    </source>
</reference>
<dbReference type="Proteomes" id="UP000677913">
    <property type="component" value="Unassembled WGS sequence"/>
</dbReference>
<name>A0A8J8BE23_9ACTN</name>
<feature type="compositionally biased region" description="Low complexity" evidence="1">
    <location>
        <begin position="357"/>
        <end position="385"/>
    </location>
</feature>
<accession>A0A8J8BE23</accession>
<proteinExistence type="predicted"/>
<keyword evidence="3" id="KW-1185">Reference proteome</keyword>
<organism evidence="2 3">
    <name type="scientific">Actinocrinis puniceicyclus</name>
    <dbReference type="NCBI Taxonomy" id="977794"/>
    <lineage>
        <taxon>Bacteria</taxon>
        <taxon>Bacillati</taxon>
        <taxon>Actinomycetota</taxon>
        <taxon>Actinomycetes</taxon>
        <taxon>Catenulisporales</taxon>
        <taxon>Actinospicaceae</taxon>
        <taxon>Actinocrinis</taxon>
    </lineage>
</organism>
<evidence type="ECO:0000256" key="1">
    <source>
        <dbReference type="SAM" id="MobiDB-lite"/>
    </source>
</evidence>
<evidence type="ECO:0000313" key="3">
    <source>
        <dbReference type="Proteomes" id="UP000677913"/>
    </source>
</evidence>
<dbReference type="RefSeq" id="WP_211472287.1">
    <property type="nucleotide sequence ID" value="NZ_JAGSXH010000204.1"/>
</dbReference>
<sequence length="668" mass="71731">MSGRIDPGLAFWLRYVTARGGLAEADGETYLAVLPEPVREESGFDELVHVTGDPDIAREGAAVLLGPGHPALTAAADRVLAAGDVGVLALDDTRRRPPDAETLLERARDQFPIDHGRIFATGSPTPSFRTVLRIGALVTYTLSADEHYQEQVEYWIDVDSRLPLSAVAAQRLTTGQPLPSGGGSGLALGPGQLAAALAAARELIDQAALRRRAELSAAARKACAEETQRAEDYYAAQLMTLRQRADAVAEEKTAAYLARIEATEAERERRLAEIGEKYAPGHDVRPFRAIAVRVPAVRLPAEARRGDRRHALRLDYLTAAGEYAGLRCPSCSSTAPLVLAKTGFGCESCLKPPPATPGATAPTTNANANTSTSTSTLPAQRAAPRSPAPKPARPVPSAAQPAQSARKSAPTVPPKAAPTAKPPRTRSADAGTTTRHRRSADPNQTSFKLWQAVSDGDRKTVESLCEPHSPAAAAVRLYGPGGLLVCLELSPGDRPTGVSGAPYNTWRGRRAFAGALETRAGGREFLLTWANDEPLRVIELMPFADIYRLGMLRFAGPGQADRTPPKPSLVLDPVAEQLWKVVPRTHGLQLTLRALCSLWRLEDLDEHLTRHDPRVLAASLHRLAGYWSQAAGTTYAEAAVRYGVAEPDIRAASTALQKKLKLTRERPW</sequence>
<dbReference type="AlphaFoldDB" id="A0A8J8BE23"/>
<dbReference type="EMBL" id="JAGSXH010000204">
    <property type="protein sequence ID" value="MBS2966832.1"/>
    <property type="molecule type" value="Genomic_DNA"/>
</dbReference>
<comment type="caution">
    <text evidence="2">The sequence shown here is derived from an EMBL/GenBank/DDBJ whole genome shotgun (WGS) entry which is preliminary data.</text>
</comment>
<evidence type="ECO:0000313" key="2">
    <source>
        <dbReference type="EMBL" id="MBS2966832.1"/>
    </source>
</evidence>
<feature type="region of interest" description="Disordered" evidence="1">
    <location>
        <begin position="354"/>
        <end position="448"/>
    </location>
</feature>
<feature type="compositionally biased region" description="Low complexity" evidence="1">
    <location>
        <begin position="395"/>
        <end position="410"/>
    </location>
</feature>